<evidence type="ECO:0000259" key="7">
    <source>
        <dbReference type="Pfam" id="PF00892"/>
    </source>
</evidence>
<dbReference type="InterPro" id="IPR050638">
    <property type="entry name" value="AA-Vitamin_Transporters"/>
</dbReference>
<feature type="transmembrane region" description="Helical" evidence="6">
    <location>
        <begin position="121"/>
        <end position="141"/>
    </location>
</feature>
<feature type="transmembrane region" description="Helical" evidence="6">
    <location>
        <begin position="241"/>
        <end position="261"/>
    </location>
</feature>
<comment type="caution">
    <text evidence="8">The sequence shown here is derived from an EMBL/GenBank/DDBJ whole genome shotgun (WGS) entry which is preliminary data.</text>
</comment>
<keyword evidence="3 6" id="KW-0812">Transmembrane</keyword>
<feature type="transmembrane region" description="Helical" evidence="6">
    <location>
        <begin position="147"/>
        <end position="167"/>
    </location>
</feature>
<reference evidence="9" key="1">
    <citation type="journal article" date="2019" name="Int. J. Syst. Evol. Microbiol.">
        <title>The Global Catalogue of Microorganisms (GCM) 10K type strain sequencing project: providing services to taxonomists for standard genome sequencing and annotation.</title>
        <authorList>
            <consortium name="The Broad Institute Genomics Platform"/>
            <consortium name="The Broad Institute Genome Sequencing Center for Infectious Disease"/>
            <person name="Wu L."/>
            <person name="Ma J."/>
        </authorList>
    </citation>
    <scope>NUCLEOTIDE SEQUENCE [LARGE SCALE GENOMIC DNA]</scope>
    <source>
        <strain evidence="9">JCM 4738</strain>
    </source>
</reference>
<evidence type="ECO:0000256" key="3">
    <source>
        <dbReference type="ARBA" id="ARBA00022692"/>
    </source>
</evidence>
<keyword evidence="5 6" id="KW-0472">Membrane</keyword>
<sequence length="300" mass="32026">MPKWIYPVMIAVGSSCYGILSTNIKLAMNAGFTASEAVTAQYMTGFFLALILFAVINRRLPSLKGAAALIPAGVFTAATGIVYGKSLVYLPASLAVVLLFQFTWIGMLIDCIARKRLPNRAEVISLVLLFMGTVLAAGLIGTDLTGIPWQGWAWGMAAALTFSLFIFSNRKTVEGMDTLTRLLITSFVAAVIISIFQSPEILWNGSLTDGLWMYGLLLGVFGIIAPVVLFGMAVPHVGSGLSSILSSTELPVAVTVSVLLLHEPFSGVQLVGIIVILIGMIVPSLFERRRSATPIVTESP</sequence>
<keyword evidence="4 6" id="KW-1133">Transmembrane helix</keyword>
<name>A0ABW2NBU1_9BACL</name>
<feature type="domain" description="EamA" evidence="7">
    <location>
        <begin position="151"/>
        <end position="282"/>
    </location>
</feature>
<dbReference type="SUPFAM" id="SSF103481">
    <property type="entry name" value="Multidrug resistance efflux transporter EmrE"/>
    <property type="match status" value="1"/>
</dbReference>
<feature type="transmembrane region" description="Helical" evidence="6">
    <location>
        <begin position="38"/>
        <end position="56"/>
    </location>
</feature>
<accession>A0ABW2NBU1</accession>
<dbReference type="RefSeq" id="WP_157294106.1">
    <property type="nucleotide sequence ID" value="NZ_JBHTCT010000002.1"/>
</dbReference>
<dbReference type="InterPro" id="IPR000620">
    <property type="entry name" value="EamA_dom"/>
</dbReference>
<comment type="subcellular location">
    <subcellularLocation>
        <location evidence="1">Endomembrane system</location>
        <topology evidence="1">Multi-pass membrane protein</topology>
    </subcellularLocation>
</comment>
<dbReference type="InterPro" id="IPR037185">
    <property type="entry name" value="EmrE-like"/>
</dbReference>
<comment type="similarity">
    <text evidence="2">Belongs to the EamA transporter family.</text>
</comment>
<evidence type="ECO:0000256" key="2">
    <source>
        <dbReference type="ARBA" id="ARBA00007362"/>
    </source>
</evidence>
<protein>
    <submittedName>
        <fullName evidence="8">DMT family transporter</fullName>
    </submittedName>
</protein>
<evidence type="ECO:0000256" key="6">
    <source>
        <dbReference type="SAM" id="Phobius"/>
    </source>
</evidence>
<evidence type="ECO:0000256" key="5">
    <source>
        <dbReference type="ARBA" id="ARBA00023136"/>
    </source>
</evidence>
<dbReference type="Pfam" id="PF00892">
    <property type="entry name" value="EamA"/>
    <property type="match status" value="1"/>
</dbReference>
<feature type="transmembrane region" description="Helical" evidence="6">
    <location>
        <begin position="179"/>
        <end position="199"/>
    </location>
</feature>
<dbReference type="PANTHER" id="PTHR32322">
    <property type="entry name" value="INNER MEMBRANE TRANSPORTER"/>
    <property type="match status" value="1"/>
</dbReference>
<evidence type="ECO:0000256" key="1">
    <source>
        <dbReference type="ARBA" id="ARBA00004127"/>
    </source>
</evidence>
<evidence type="ECO:0000313" key="8">
    <source>
        <dbReference type="EMBL" id="MFC7363551.1"/>
    </source>
</evidence>
<dbReference type="Proteomes" id="UP001596483">
    <property type="component" value="Unassembled WGS sequence"/>
</dbReference>
<evidence type="ECO:0000313" key="9">
    <source>
        <dbReference type="Proteomes" id="UP001596483"/>
    </source>
</evidence>
<dbReference type="PROSITE" id="PS51257">
    <property type="entry name" value="PROKAR_LIPOPROTEIN"/>
    <property type="match status" value="1"/>
</dbReference>
<proteinExistence type="inferred from homology"/>
<evidence type="ECO:0000256" key="4">
    <source>
        <dbReference type="ARBA" id="ARBA00022989"/>
    </source>
</evidence>
<feature type="transmembrane region" description="Helical" evidence="6">
    <location>
        <begin position="267"/>
        <end position="286"/>
    </location>
</feature>
<feature type="transmembrane region" description="Helical" evidence="6">
    <location>
        <begin position="211"/>
        <end position="234"/>
    </location>
</feature>
<feature type="transmembrane region" description="Helical" evidence="6">
    <location>
        <begin position="89"/>
        <end position="109"/>
    </location>
</feature>
<organism evidence="8 9">
    <name type="scientific">Bhargavaea changchunensis</name>
    <dbReference type="NCBI Taxonomy" id="2134037"/>
    <lineage>
        <taxon>Bacteria</taxon>
        <taxon>Bacillati</taxon>
        <taxon>Bacillota</taxon>
        <taxon>Bacilli</taxon>
        <taxon>Bacillales</taxon>
        <taxon>Caryophanaceae</taxon>
        <taxon>Bhargavaea</taxon>
    </lineage>
</organism>
<dbReference type="PANTHER" id="PTHR32322:SF2">
    <property type="entry name" value="EAMA DOMAIN-CONTAINING PROTEIN"/>
    <property type="match status" value="1"/>
</dbReference>
<feature type="transmembrane region" description="Helical" evidence="6">
    <location>
        <begin position="63"/>
        <end position="83"/>
    </location>
</feature>
<keyword evidence="9" id="KW-1185">Reference proteome</keyword>
<gene>
    <name evidence="8" type="ORF">ACFQQH_00080</name>
</gene>
<dbReference type="EMBL" id="JBHTCT010000002">
    <property type="protein sequence ID" value="MFC7363551.1"/>
    <property type="molecule type" value="Genomic_DNA"/>
</dbReference>